<evidence type="ECO:0000256" key="2">
    <source>
        <dbReference type="ARBA" id="ARBA00022679"/>
    </source>
</evidence>
<keyword evidence="3 5" id="KW-0012">Acyltransferase</keyword>
<dbReference type="SUPFAM" id="SSF69593">
    <property type="entry name" value="Glycerol-3-phosphate (1)-acyltransferase"/>
    <property type="match status" value="1"/>
</dbReference>
<evidence type="ECO:0000259" key="4">
    <source>
        <dbReference type="SMART" id="SM00563"/>
    </source>
</evidence>
<dbReference type="AlphaFoldDB" id="A0A5C6S0Q4"/>
<evidence type="ECO:0000256" key="1">
    <source>
        <dbReference type="ARBA" id="ARBA00005189"/>
    </source>
</evidence>
<keyword evidence="2 5" id="KW-0808">Transferase</keyword>
<organism evidence="5 6">
    <name type="scientific">Vicingus serpentipes</name>
    <dbReference type="NCBI Taxonomy" id="1926625"/>
    <lineage>
        <taxon>Bacteria</taxon>
        <taxon>Pseudomonadati</taxon>
        <taxon>Bacteroidota</taxon>
        <taxon>Flavobacteriia</taxon>
        <taxon>Flavobacteriales</taxon>
        <taxon>Vicingaceae</taxon>
        <taxon>Vicingus</taxon>
    </lineage>
</organism>
<sequence>MSKIAAFIYKLLGWKTVGSIPPELKKYVILAAPHTSNWDFLYGRLYFYIFKIPVKFFIKKEWFFFPMGFLFDLMGGVPVDRSKNTNLTDEIAKSFEQNDKMAMMVTPEGTRSYSPDWKKGFYFIAQKANVPIILGFLDYPNKEAGFGPVFYPTGDIDKDIEEIKSFYRTKKGRFPEKGVL</sequence>
<feature type="domain" description="Phospholipid/glycerol acyltransferase" evidence="4">
    <location>
        <begin position="28"/>
        <end position="137"/>
    </location>
</feature>
<dbReference type="PANTHER" id="PTHR10434:SF9">
    <property type="entry name" value="PHOSPHOLIPID_GLYCEROL ACYLTRANSFERASE DOMAIN-CONTAINING PROTEIN"/>
    <property type="match status" value="1"/>
</dbReference>
<dbReference type="Pfam" id="PF01553">
    <property type="entry name" value="Acyltransferase"/>
    <property type="match status" value="1"/>
</dbReference>
<dbReference type="RefSeq" id="WP_147098490.1">
    <property type="nucleotide sequence ID" value="NZ_VOOS01000001.1"/>
</dbReference>
<dbReference type="EMBL" id="VOOS01000001">
    <property type="protein sequence ID" value="TXB67182.1"/>
    <property type="molecule type" value="Genomic_DNA"/>
</dbReference>
<dbReference type="GO" id="GO:0006654">
    <property type="term" value="P:phosphatidic acid biosynthetic process"/>
    <property type="evidence" value="ECO:0007669"/>
    <property type="project" value="TreeGrafter"/>
</dbReference>
<evidence type="ECO:0000313" key="5">
    <source>
        <dbReference type="EMBL" id="TXB67182.1"/>
    </source>
</evidence>
<proteinExistence type="predicted"/>
<name>A0A5C6S0Q4_9FLAO</name>
<dbReference type="Proteomes" id="UP000321721">
    <property type="component" value="Unassembled WGS sequence"/>
</dbReference>
<comment type="caution">
    <text evidence="5">The sequence shown here is derived from an EMBL/GenBank/DDBJ whole genome shotgun (WGS) entry which is preliminary data.</text>
</comment>
<comment type="pathway">
    <text evidence="1">Lipid metabolism.</text>
</comment>
<reference evidence="5 6" key="1">
    <citation type="submission" date="2019-08" db="EMBL/GenBank/DDBJ databases">
        <title>Genome of Vicingus serpentipes NCIMB 15042.</title>
        <authorList>
            <person name="Bowman J.P."/>
        </authorList>
    </citation>
    <scope>NUCLEOTIDE SEQUENCE [LARGE SCALE GENOMIC DNA]</scope>
    <source>
        <strain evidence="5 6">NCIMB 15042</strain>
    </source>
</reference>
<dbReference type="CDD" id="cd07988">
    <property type="entry name" value="LPLAT_ABO13168-like"/>
    <property type="match status" value="1"/>
</dbReference>
<dbReference type="SMART" id="SM00563">
    <property type="entry name" value="PlsC"/>
    <property type="match status" value="1"/>
</dbReference>
<keyword evidence="6" id="KW-1185">Reference proteome</keyword>
<dbReference type="GO" id="GO:0003841">
    <property type="term" value="F:1-acylglycerol-3-phosphate O-acyltransferase activity"/>
    <property type="evidence" value="ECO:0007669"/>
    <property type="project" value="TreeGrafter"/>
</dbReference>
<evidence type="ECO:0000313" key="6">
    <source>
        <dbReference type="Proteomes" id="UP000321721"/>
    </source>
</evidence>
<dbReference type="InterPro" id="IPR002123">
    <property type="entry name" value="Plipid/glycerol_acylTrfase"/>
</dbReference>
<accession>A0A5C6S0Q4</accession>
<protein>
    <submittedName>
        <fullName evidence="5">Glycerol acyltransferase</fullName>
    </submittedName>
</protein>
<dbReference type="OrthoDB" id="9796839at2"/>
<gene>
    <name evidence="5" type="ORF">FRY74_03075</name>
</gene>
<dbReference type="PANTHER" id="PTHR10434">
    <property type="entry name" value="1-ACYL-SN-GLYCEROL-3-PHOSPHATE ACYLTRANSFERASE"/>
    <property type="match status" value="1"/>
</dbReference>
<evidence type="ECO:0000256" key="3">
    <source>
        <dbReference type="ARBA" id="ARBA00023315"/>
    </source>
</evidence>